<name>A0A183BBV7_9TREM</name>
<dbReference type="WBParaSite" id="ECPE_0001673501-mRNA-1">
    <property type="protein sequence ID" value="ECPE_0001673501-mRNA-1"/>
    <property type="gene ID" value="ECPE_0001673501"/>
</dbReference>
<protein>
    <submittedName>
        <fullName evidence="2 4">Uncharacterized protein</fullName>
    </submittedName>
</protein>
<organism evidence="4">
    <name type="scientific">Echinostoma caproni</name>
    <dbReference type="NCBI Taxonomy" id="27848"/>
    <lineage>
        <taxon>Eukaryota</taxon>
        <taxon>Metazoa</taxon>
        <taxon>Spiralia</taxon>
        <taxon>Lophotrochozoa</taxon>
        <taxon>Platyhelminthes</taxon>
        <taxon>Trematoda</taxon>
        <taxon>Digenea</taxon>
        <taxon>Plagiorchiida</taxon>
        <taxon>Echinostomata</taxon>
        <taxon>Echinostomatoidea</taxon>
        <taxon>Echinostomatidae</taxon>
        <taxon>Echinostoma</taxon>
    </lineage>
</organism>
<reference evidence="4" key="1">
    <citation type="submission" date="2016-06" db="UniProtKB">
        <authorList>
            <consortium name="WormBaseParasite"/>
        </authorList>
    </citation>
    <scope>IDENTIFICATION</scope>
</reference>
<evidence type="ECO:0000313" key="3">
    <source>
        <dbReference type="Proteomes" id="UP000272942"/>
    </source>
</evidence>
<evidence type="ECO:0000256" key="1">
    <source>
        <dbReference type="SAM" id="MobiDB-lite"/>
    </source>
</evidence>
<sequence>MPKVEDEEFEGLPSSANVRQPGSGPSGKPNLKIAKVTFFIIPRHV</sequence>
<reference evidence="2 3" key="2">
    <citation type="submission" date="2018-11" db="EMBL/GenBank/DDBJ databases">
        <authorList>
            <consortium name="Pathogen Informatics"/>
        </authorList>
    </citation>
    <scope>NUCLEOTIDE SEQUENCE [LARGE SCALE GENOMIC DNA]</scope>
    <source>
        <strain evidence="2 3">Egypt</strain>
    </source>
</reference>
<evidence type="ECO:0000313" key="4">
    <source>
        <dbReference type="WBParaSite" id="ECPE_0001673501-mRNA-1"/>
    </source>
</evidence>
<proteinExistence type="predicted"/>
<evidence type="ECO:0000313" key="2">
    <source>
        <dbReference type="EMBL" id="VDP93964.1"/>
    </source>
</evidence>
<dbReference type="Proteomes" id="UP000272942">
    <property type="component" value="Unassembled WGS sequence"/>
</dbReference>
<accession>A0A183BBV7</accession>
<gene>
    <name evidence="2" type="ORF">ECPE_LOCUS16692</name>
</gene>
<feature type="region of interest" description="Disordered" evidence="1">
    <location>
        <begin position="1"/>
        <end position="30"/>
    </location>
</feature>
<dbReference type="EMBL" id="UZAN01065456">
    <property type="protein sequence ID" value="VDP93964.1"/>
    <property type="molecule type" value="Genomic_DNA"/>
</dbReference>
<keyword evidence="3" id="KW-1185">Reference proteome</keyword>
<feature type="compositionally biased region" description="Acidic residues" evidence="1">
    <location>
        <begin position="1"/>
        <end position="10"/>
    </location>
</feature>
<dbReference type="AlphaFoldDB" id="A0A183BBV7"/>